<dbReference type="OrthoDB" id="406844at2759"/>
<comment type="subcellular location">
    <subcellularLocation>
        <location evidence="7">Cytoplasm</location>
        <location evidence="7">Cytoskeleton</location>
        <location evidence="7">Actin patch</location>
    </subcellularLocation>
</comment>
<evidence type="ECO:0000256" key="2">
    <source>
        <dbReference type="ARBA" id="ARBA00022490"/>
    </source>
</evidence>
<accession>A0A507EWB2</accession>
<keyword evidence="3 8" id="KW-0853">WD repeat</keyword>
<evidence type="ECO:0000256" key="4">
    <source>
        <dbReference type="ARBA" id="ARBA00022737"/>
    </source>
</evidence>
<evidence type="ECO:0000256" key="6">
    <source>
        <dbReference type="ARBA" id="ARBA00023212"/>
    </source>
</evidence>
<dbReference type="InterPro" id="IPR001680">
    <property type="entry name" value="WD40_rpt"/>
</dbReference>
<evidence type="ECO:0000256" key="3">
    <source>
        <dbReference type="ARBA" id="ARBA00022574"/>
    </source>
</evidence>
<feature type="repeat" description="WD" evidence="8">
    <location>
        <begin position="53"/>
        <end position="94"/>
    </location>
</feature>
<reference evidence="9 10" key="1">
    <citation type="journal article" date="2019" name="Sci. Rep.">
        <title>Comparative genomics of chytrid fungi reveal insights into the obligate biotrophic and pathogenic lifestyle of Synchytrium endobioticum.</title>
        <authorList>
            <person name="van de Vossenberg B.T.L.H."/>
            <person name="Warris S."/>
            <person name="Nguyen H.D.T."/>
            <person name="van Gent-Pelzer M.P.E."/>
            <person name="Joly D.L."/>
            <person name="van de Geest H.C."/>
            <person name="Bonants P.J.M."/>
            <person name="Smith D.S."/>
            <person name="Levesque C.A."/>
            <person name="van der Lee T.A.J."/>
        </authorList>
    </citation>
    <scope>NUCLEOTIDE SEQUENCE [LARGE SCALE GENOMIC DNA]</scope>
    <source>
        <strain evidence="9 10">CBS 675.73</strain>
    </source>
</reference>
<dbReference type="GO" id="GO:0051015">
    <property type="term" value="F:actin filament binding"/>
    <property type="evidence" value="ECO:0007669"/>
    <property type="project" value="TreeGrafter"/>
</dbReference>
<dbReference type="Proteomes" id="UP000320333">
    <property type="component" value="Unassembled WGS sequence"/>
</dbReference>
<gene>
    <name evidence="9" type="ORF">CcCBS67573_g07431</name>
</gene>
<dbReference type="SUPFAM" id="SSF50978">
    <property type="entry name" value="WD40 repeat-like"/>
    <property type="match status" value="1"/>
</dbReference>
<evidence type="ECO:0000256" key="1">
    <source>
        <dbReference type="ARBA" id="ARBA00006260"/>
    </source>
</evidence>
<evidence type="ECO:0000313" key="9">
    <source>
        <dbReference type="EMBL" id="TPX67635.1"/>
    </source>
</evidence>
<proteinExistence type="inferred from homology"/>
<dbReference type="PROSITE" id="PS50082">
    <property type="entry name" value="WD_REPEATS_2"/>
    <property type="match status" value="1"/>
</dbReference>
<dbReference type="GO" id="GO:0030479">
    <property type="term" value="C:actin cortical patch"/>
    <property type="evidence" value="ECO:0007669"/>
    <property type="project" value="UniProtKB-SubCell"/>
</dbReference>
<keyword evidence="4" id="KW-0677">Repeat</keyword>
<keyword evidence="2 7" id="KW-0963">Cytoplasm</keyword>
<dbReference type="PANTHER" id="PTHR10709:SF2">
    <property type="entry name" value="ACTIN-RELATED PROTEIN 2_3 COMPLEX SUBUNIT"/>
    <property type="match status" value="1"/>
</dbReference>
<dbReference type="STRING" id="246404.A0A507EWB2"/>
<keyword evidence="10" id="KW-1185">Reference proteome</keyword>
<dbReference type="PIRSF" id="PIRSF038093">
    <property type="entry name" value="ARP2/3_su1"/>
    <property type="match status" value="1"/>
</dbReference>
<evidence type="ECO:0000256" key="5">
    <source>
        <dbReference type="ARBA" id="ARBA00023203"/>
    </source>
</evidence>
<dbReference type="AlphaFoldDB" id="A0A507EWB2"/>
<dbReference type="SMART" id="SM00320">
    <property type="entry name" value="WD40"/>
    <property type="match status" value="6"/>
</dbReference>
<comment type="caution">
    <text evidence="9">The sequence shown here is derived from an EMBL/GenBank/DDBJ whole genome shotgun (WGS) entry which is preliminary data.</text>
</comment>
<dbReference type="EMBL" id="QEAP01000386">
    <property type="protein sequence ID" value="TPX67635.1"/>
    <property type="molecule type" value="Genomic_DNA"/>
</dbReference>
<evidence type="ECO:0000256" key="8">
    <source>
        <dbReference type="PROSITE-ProRule" id="PRU00221"/>
    </source>
</evidence>
<comment type="similarity">
    <text evidence="1 7">Belongs to the WD repeat ARPC1 family.</text>
</comment>
<dbReference type="InterPro" id="IPR017383">
    <property type="entry name" value="ARPC1"/>
</dbReference>
<dbReference type="Gene3D" id="2.130.10.10">
    <property type="entry name" value="YVTN repeat-like/Quinoprotein amine dehydrogenase"/>
    <property type="match status" value="1"/>
</dbReference>
<evidence type="ECO:0000313" key="10">
    <source>
        <dbReference type="Proteomes" id="UP000320333"/>
    </source>
</evidence>
<keyword evidence="6 7" id="KW-0206">Cytoskeleton</keyword>
<dbReference type="PANTHER" id="PTHR10709">
    <property type="entry name" value="ACTIN-RELATED PROTEIN 2/3 COMPLEX SUBUNIT 1"/>
    <property type="match status" value="1"/>
</dbReference>
<keyword evidence="5 7" id="KW-0009">Actin-binding</keyword>
<comment type="function">
    <text evidence="7">Functions as component of the Arp2/3 complex which is involved in regulation of actin polymerization and together with an activating nucleation-promoting factor (NPF) mediates the formation of branched actin networks.</text>
</comment>
<dbReference type="PROSITE" id="PS50294">
    <property type="entry name" value="WD_REPEATS_REGION"/>
    <property type="match status" value="1"/>
</dbReference>
<dbReference type="GO" id="GO:0005885">
    <property type="term" value="C:Arp2/3 protein complex"/>
    <property type="evidence" value="ECO:0007669"/>
    <property type="project" value="UniProtKB-UniRule"/>
</dbReference>
<sequence length="360" mass="39373">MSIPPEVHQLLHGTPITCHAFNGDRTQVAVAPSSHLVHIYKKSGNGWSLAHVLEEHDKLVTSIDWAPHSNKIVSCAQDRNAYVWTLEGSTSTWKPQLVLLRINRAATFVRWSPKEDKFAVATGSRLIAIAYFEVDNDWYITKHIRKPIRSTVLSVEWHPENILLAAGCADMKARVFSAYVKGIDAKAANAVWGEKLPFGTLCGEFGTANGGWVHDVAFSPSGNILAWVGHDGNVSFSYGPVGPVFTALTTGLPLVSLHFVAEDAVVAAGHDCVPFLFRFTGAQWEIVDRIDKGISKAAAVDTARSMFQNMSKIGQTNADAGLNSHHQNTITSVRPYLTQGDRVTMFSTSGVDGKLVIWRL</sequence>
<dbReference type="GO" id="GO:0034314">
    <property type="term" value="P:Arp2/3 complex-mediated actin nucleation"/>
    <property type="evidence" value="ECO:0007669"/>
    <property type="project" value="UniProtKB-UniRule"/>
</dbReference>
<dbReference type="InterPro" id="IPR036322">
    <property type="entry name" value="WD40_repeat_dom_sf"/>
</dbReference>
<dbReference type="Pfam" id="PF00400">
    <property type="entry name" value="WD40"/>
    <property type="match status" value="3"/>
</dbReference>
<dbReference type="InterPro" id="IPR015943">
    <property type="entry name" value="WD40/YVTN_repeat-like_dom_sf"/>
</dbReference>
<name>A0A507EWB2_9FUNG</name>
<evidence type="ECO:0000256" key="7">
    <source>
        <dbReference type="PIRNR" id="PIRNR038093"/>
    </source>
</evidence>
<organism evidence="9 10">
    <name type="scientific">Chytriomyces confervae</name>
    <dbReference type="NCBI Taxonomy" id="246404"/>
    <lineage>
        <taxon>Eukaryota</taxon>
        <taxon>Fungi</taxon>
        <taxon>Fungi incertae sedis</taxon>
        <taxon>Chytridiomycota</taxon>
        <taxon>Chytridiomycota incertae sedis</taxon>
        <taxon>Chytridiomycetes</taxon>
        <taxon>Chytridiales</taxon>
        <taxon>Chytriomycetaceae</taxon>
        <taxon>Chytriomyces</taxon>
    </lineage>
</organism>
<protein>
    <recommendedName>
        <fullName evidence="7">Actin-related protein 2/3 complex subunit</fullName>
    </recommendedName>
</protein>